<protein>
    <recommendedName>
        <fullName evidence="4">Transcobalamin-like C-terminal domain-containing protein</fullName>
    </recommendedName>
</protein>
<keyword evidence="1" id="KW-0175">Coiled coil</keyword>
<feature type="compositionally biased region" description="Polar residues" evidence="2">
    <location>
        <begin position="252"/>
        <end position="261"/>
    </location>
</feature>
<feature type="chain" id="PRO_5038653356" description="Transcobalamin-like C-terminal domain-containing protein" evidence="3">
    <location>
        <begin position="24"/>
        <end position="416"/>
    </location>
</feature>
<sequence>MKRLTVTILALLTVFLAACSSHQTDKATEKVTPLKIETQLPADGVIKKEQMATIVGKKATYRFTGEQEQIRYTWFYPGQQVQNPVTQHLRVTFTDKKLEDIKKQANNAQEALQLHIEKMELAGTPQLAITLPTKWSVDQAFLVRKIKGKLKQVKGSEVSLEQGKTTTLKFRVLESDVDYYLVAGNSQKEASSSESQSSGAPTTATSESATTETENPAAPDEATTADSATGTLATTELAGDKDAAEQEAAGNPSVTNNQSQVVPGEKSESKGNSEADKETTPNKEATVTFSISAKTILNNWDQLKKEKQPFVPKDGWILAPTKVPLKAGDSVYDLLVRATRDAGIQMEASWTPMYDAYYIEGINQLYEFDCGGLSGWMFQVNGWFPNYGTSKYTDLHDGDVIQMAYTCDLGHDLGAN</sequence>
<keyword evidence="3" id="KW-0732">Signal</keyword>
<feature type="signal peptide" evidence="3">
    <location>
        <begin position="1"/>
        <end position="23"/>
    </location>
</feature>
<reference evidence="5 6" key="1">
    <citation type="submission" date="2013-02" db="EMBL/GenBank/DDBJ databases">
        <title>The Genome Sequence of Enterococcus asini ATCC_700915.</title>
        <authorList>
            <consortium name="The Broad Institute Genome Sequencing Platform"/>
            <consortium name="The Broad Institute Genome Sequencing Center for Infectious Disease"/>
            <person name="Earl A.M."/>
            <person name="Gilmore M.S."/>
            <person name="Lebreton F."/>
            <person name="Walker B."/>
            <person name="Young S.K."/>
            <person name="Zeng Q."/>
            <person name="Gargeya S."/>
            <person name="Fitzgerald M."/>
            <person name="Haas B."/>
            <person name="Abouelleil A."/>
            <person name="Alvarado L."/>
            <person name="Arachchi H.M."/>
            <person name="Berlin A.M."/>
            <person name="Chapman S.B."/>
            <person name="Dewar J."/>
            <person name="Goldberg J."/>
            <person name="Griggs A."/>
            <person name="Gujja S."/>
            <person name="Hansen M."/>
            <person name="Howarth C."/>
            <person name="Imamovic A."/>
            <person name="Larimer J."/>
            <person name="McCowan C."/>
            <person name="Murphy C."/>
            <person name="Neiman D."/>
            <person name="Pearson M."/>
            <person name="Priest M."/>
            <person name="Roberts A."/>
            <person name="Saif S."/>
            <person name="Shea T."/>
            <person name="Sisk P."/>
            <person name="Sykes S."/>
            <person name="Wortman J."/>
            <person name="Nusbaum C."/>
            <person name="Birren B."/>
        </authorList>
    </citation>
    <scope>NUCLEOTIDE SEQUENCE [LARGE SCALE GENOMIC DNA]</scope>
    <source>
        <strain evidence="5 6">ATCC 700915</strain>
    </source>
</reference>
<feature type="domain" description="Transcobalamin-like C-terminal" evidence="4">
    <location>
        <begin position="350"/>
        <end position="406"/>
    </location>
</feature>
<dbReference type="PATRIC" id="fig|1158606.3.peg.1646"/>
<gene>
    <name evidence="5" type="ORF">UAS_01696</name>
</gene>
<evidence type="ECO:0000256" key="3">
    <source>
        <dbReference type="SAM" id="SignalP"/>
    </source>
</evidence>
<comment type="caution">
    <text evidence="5">The sequence shown here is derived from an EMBL/GenBank/DDBJ whole genome shotgun (WGS) entry which is preliminary data.</text>
</comment>
<evidence type="ECO:0000313" key="6">
    <source>
        <dbReference type="Proteomes" id="UP000013777"/>
    </source>
</evidence>
<feature type="region of interest" description="Disordered" evidence="2">
    <location>
        <begin position="186"/>
        <end position="228"/>
    </location>
</feature>
<name>R2RRK6_9ENTE</name>
<evidence type="ECO:0000256" key="1">
    <source>
        <dbReference type="SAM" id="Coils"/>
    </source>
</evidence>
<dbReference type="EMBL" id="AJAP01000016">
    <property type="protein sequence ID" value="EOH86005.1"/>
    <property type="molecule type" value="Genomic_DNA"/>
</dbReference>
<dbReference type="Pfam" id="PF14478">
    <property type="entry name" value="DUF4430"/>
    <property type="match status" value="1"/>
</dbReference>
<feature type="compositionally biased region" description="Basic and acidic residues" evidence="2">
    <location>
        <begin position="265"/>
        <end position="281"/>
    </location>
</feature>
<evidence type="ECO:0000259" key="4">
    <source>
        <dbReference type="Pfam" id="PF14478"/>
    </source>
</evidence>
<organism evidence="5 6">
    <name type="scientific">Enterococcus asini ATCC 700915</name>
    <dbReference type="NCBI Taxonomy" id="1158606"/>
    <lineage>
        <taxon>Bacteria</taxon>
        <taxon>Bacillati</taxon>
        <taxon>Bacillota</taxon>
        <taxon>Bacilli</taxon>
        <taxon>Lactobacillales</taxon>
        <taxon>Enterococcaceae</taxon>
        <taxon>Enterococcus</taxon>
    </lineage>
</organism>
<dbReference type="HOGENOM" id="CLU_666776_0_0_9"/>
<dbReference type="STRING" id="57732.RU94_GL001959"/>
<evidence type="ECO:0000313" key="5">
    <source>
        <dbReference type="EMBL" id="EOH86005.1"/>
    </source>
</evidence>
<keyword evidence="6" id="KW-1185">Reference proteome</keyword>
<proteinExistence type="predicted"/>
<dbReference type="GeneID" id="78366167"/>
<dbReference type="AlphaFoldDB" id="R2RRK6"/>
<evidence type="ECO:0000256" key="2">
    <source>
        <dbReference type="SAM" id="MobiDB-lite"/>
    </source>
</evidence>
<dbReference type="Gene3D" id="2.170.130.30">
    <property type="match status" value="1"/>
</dbReference>
<accession>R2RRK6</accession>
<dbReference type="PROSITE" id="PS51257">
    <property type="entry name" value="PROKAR_LIPOPROTEIN"/>
    <property type="match status" value="1"/>
</dbReference>
<feature type="coiled-coil region" evidence="1">
    <location>
        <begin position="91"/>
        <end position="122"/>
    </location>
</feature>
<feature type="region of interest" description="Disordered" evidence="2">
    <location>
        <begin position="241"/>
        <end position="286"/>
    </location>
</feature>
<dbReference type="RefSeq" id="WP_010754328.1">
    <property type="nucleotide sequence ID" value="NZ_ASVU01000001.1"/>
</dbReference>
<dbReference type="eggNOG" id="COG1657">
    <property type="taxonomic scope" value="Bacteria"/>
</dbReference>
<dbReference type="InterPro" id="IPR027954">
    <property type="entry name" value="Transcobalamin-like_C"/>
</dbReference>
<dbReference type="Proteomes" id="UP000013777">
    <property type="component" value="Unassembled WGS sequence"/>
</dbReference>